<organism evidence="1 2">
    <name type="scientific">Heliocybe sulcata</name>
    <dbReference type="NCBI Taxonomy" id="5364"/>
    <lineage>
        <taxon>Eukaryota</taxon>
        <taxon>Fungi</taxon>
        <taxon>Dikarya</taxon>
        <taxon>Basidiomycota</taxon>
        <taxon>Agaricomycotina</taxon>
        <taxon>Agaricomycetes</taxon>
        <taxon>Gloeophyllales</taxon>
        <taxon>Gloeophyllaceae</taxon>
        <taxon>Heliocybe</taxon>
    </lineage>
</organism>
<proteinExistence type="predicted"/>
<gene>
    <name evidence="1" type="ORF">OE88DRAFT_1645233</name>
</gene>
<reference evidence="1 2" key="1">
    <citation type="journal article" date="2019" name="Nat. Ecol. Evol.">
        <title>Megaphylogeny resolves global patterns of mushroom evolution.</title>
        <authorList>
            <person name="Varga T."/>
            <person name="Krizsan K."/>
            <person name="Foldi C."/>
            <person name="Dima B."/>
            <person name="Sanchez-Garcia M."/>
            <person name="Sanchez-Ramirez S."/>
            <person name="Szollosi G.J."/>
            <person name="Szarkandi J.G."/>
            <person name="Papp V."/>
            <person name="Albert L."/>
            <person name="Andreopoulos W."/>
            <person name="Angelini C."/>
            <person name="Antonin V."/>
            <person name="Barry K.W."/>
            <person name="Bougher N.L."/>
            <person name="Buchanan P."/>
            <person name="Buyck B."/>
            <person name="Bense V."/>
            <person name="Catcheside P."/>
            <person name="Chovatia M."/>
            <person name="Cooper J."/>
            <person name="Damon W."/>
            <person name="Desjardin D."/>
            <person name="Finy P."/>
            <person name="Geml J."/>
            <person name="Haridas S."/>
            <person name="Hughes K."/>
            <person name="Justo A."/>
            <person name="Karasinski D."/>
            <person name="Kautmanova I."/>
            <person name="Kiss B."/>
            <person name="Kocsube S."/>
            <person name="Kotiranta H."/>
            <person name="LaButti K.M."/>
            <person name="Lechner B.E."/>
            <person name="Liimatainen K."/>
            <person name="Lipzen A."/>
            <person name="Lukacs Z."/>
            <person name="Mihaltcheva S."/>
            <person name="Morgado L.N."/>
            <person name="Niskanen T."/>
            <person name="Noordeloos M.E."/>
            <person name="Ohm R.A."/>
            <person name="Ortiz-Santana B."/>
            <person name="Ovrebo C."/>
            <person name="Racz N."/>
            <person name="Riley R."/>
            <person name="Savchenko A."/>
            <person name="Shiryaev A."/>
            <person name="Soop K."/>
            <person name="Spirin V."/>
            <person name="Szebenyi C."/>
            <person name="Tomsovsky M."/>
            <person name="Tulloss R.E."/>
            <person name="Uehling J."/>
            <person name="Grigoriev I.V."/>
            <person name="Vagvolgyi C."/>
            <person name="Papp T."/>
            <person name="Martin F.M."/>
            <person name="Miettinen O."/>
            <person name="Hibbett D.S."/>
            <person name="Nagy L.G."/>
        </authorList>
    </citation>
    <scope>NUCLEOTIDE SEQUENCE [LARGE SCALE GENOMIC DNA]</scope>
    <source>
        <strain evidence="1 2">OMC1185</strain>
    </source>
</reference>
<protein>
    <submittedName>
        <fullName evidence="1">Uncharacterized protein</fullName>
    </submittedName>
</protein>
<evidence type="ECO:0000313" key="2">
    <source>
        <dbReference type="Proteomes" id="UP000305948"/>
    </source>
</evidence>
<dbReference type="AlphaFoldDB" id="A0A5C3N1R3"/>
<keyword evidence="2" id="KW-1185">Reference proteome</keyword>
<dbReference type="Proteomes" id="UP000305948">
    <property type="component" value="Unassembled WGS sequence"/>
</dbReference>
<accession>A0A5C3N1R3</accession>
<sequence length="529" mass="57849">MHKVLGYSSTQQPFHEQLHLVISEITDQVEESRIVQDGYGSRGRRLPTQIRISQKRYGAGGRRPREHVPRFIPPRMLRLQQEQIARPPWPKDRAPLSFLGGPDRVAASHGHSQQSVVHQSSRWSFDQHLQSIPVLTTGPVTAHSGQLRMSQQGRSLPRNSQQYAVPPAFNTQGGPNRSAVAPPTWYAFSQPMPQVPASHTVSVSKPQKPSNRRSGTYCVPVKIAQQGALQRSDDAAANRDQNPEQGLLTYWPPPLHGKRATMFDPFGDRSEEEWLATAVLAAHDRSSHPETSAFYTMSSSGTQDMSDPGNMAASASAHNIKSSPLAMASGVVQGQRTYGIALFPTSTWGTNGLKHANMMCGGSNTVITEGDTTDGFLAKEMQGPRGSNQVDLGISRQEWRGGDRHLGWVSRYSRRRRLNRLYAPTTLFRDDDASIQTQMTGRSGTSGWLPLSFLATVWPMVQREQVYARVSEGRGFRGCPAHGAPAASAVDAANAESGILTIRCASPDAIGNSCSQQAQARLPYGSSLI</sequence>
<dbReference type="EMBL" id="ML213512">
    <property type="protein sequence ID" value="TFK50992.1"/>
    <property type="molecule type" value="Genomic_DNA"/>
</dbReference>
<evidence type="ECO:0000313" key="1">
    <source>
        <dbReference type="EMBL" id="TFK50992.1"/>
    </source>
</evidence>
<name>A0A5C3N1R3_9AGAM</name>